<gene>
    <name evidence="1" type="ORF">C2845_PM05G15910</name>
</gene>
<sequence length="117" mass="13440">MDQFVREDGKLGHGFTSADSLEMVDLRDGSKPRPTYISASLDPGYKCKLTSLLKEFKDCFAWEYHEIPGLDRSIVEHRLPIKSGYRPYQQPARRCNPKILPDIKAEITRLIEAGFIR</sequence>
<dbReference type="AlphaFoldDB" id="A0A3L6T2S1"/>
<dbReference type="Proteomes" id="UP000275267">
    <property type="component" value="Unassembled WGS sequence"/>
</dbReference>
<dbReference type="Gene3D" id="3.10.10.10">
    <property type="entry name" value="HIV Type 1 Reverse Transcriptase, subunit A, domain 1"/>
    <property type="match status" value="1"/>
</dbReference>
<comment type="caution">
    <text evidence="1">The sequence shown here is derived from an EMBL/GenBank/DDBJ whole genome shotgun (WGS) entry which is preliminary data.</text>
</comment>
<keyword evidence="2" id="KW-1185">Reference proteome</keyword>
<evidence type="ECO:0000313" key="1">
    <source>
        <dbReference type="EMBL" id="RLN30989.1"/>
    </source>
</evidence>
<dbReference type="OrthoDB" id="1937476at2759"/>
<proteinExistence type="predicted"/>
<evidence type="ECO:0000313" key="2">
    <source>
        <dbReference type="Proteomes" id="UP000275267"/>
    </source>
</evidence>
<organism evidence="1 2">
    <name type="scientific">Panicum miliaceum</name>
    <name type="common">Proso millet</name>
    <name type="synonym">Broomcorn millet</name>
    <dbReference type="NCBI Taxonomy" id="4540"/>
    <lineage>
        <taxon>Eukaryota</taxon>
        <taxon>Viridiplantae</taxon>
        <taxon>Streptophyta</taxon>
        <taxon>Embryophyta</taxon>
        <taxon>Tracheophyta</taxon>
        <taxon>Spermatophyta</taxon>
        <taxon>Magnoliopsida</taxon>
        <taxon>Liliopsida</taxon>
        <taxon>Poales</taxon>
        <taxon>Poaceae</taxon>
        <taxon>PACMAD clade</taxon>
        <taxon>Panicoideae</taxon>
        <taxon>Panicodae</taxon>
        <taxon>Paniceae</taxon>
        <taxon>Panicinae</taxon>
        <taxon>Panicum</taxon>
        <taxon>Panicum sect. Panicum</taxon>
    </lineage>
</organism>
<accession>A0A3L6T2S1</accession>
<dbReference type="SUPFAM" id="SSF56672">
    <property type="entry name" value="DNA/RNA polymerases"/>
    <property type="match status" value="1"/>
</dbReference>
<name>A0A3L6T2S1_PANMI</name>
<dbReference type="EMBL" id="PQIB02000003">
    <property type="protein sequence ID" value="RLN30989.1"/>
    <property type="molecule type" value="Genomic_DNA"/>
</dbReference>
<protein>
    <submittedName>
        <fullName evidence="1">Retrotransposon protein, putative, unclassified</fullName>
    </submittedName>
</protein>
<dbReference type="STRING" id="4540.A0A3L6T2S1"/>
<reference evidence="2" key="1">
    <citation type="journal article" date="2019" name="Nat. Commun.">
        <title>The genome of broomcorn millet.</title>
        <authorList>
            <person name="Zou C."/>
            <person name="Miki D."/>
            <person name="Li D."/>
            <person name="Tang Q."/>
            <person name="Xiao L."/>
            <person name="Rajput S."/>
            <person name="Deng P."/>
            <person name="Jia W."/>
            <person name="Huang R."/>
            <person name="Zhang M."/>
            <person name="Sun Y."/>
            <person name="Hu J."/>
            <person name="Fu X."/>
            <person name="Schnable P.S."/>
            <person name="Li F."/>
            <person name="Zhang H."/>
            <person name="Feng B."/>
            <person name="Zhu X."/>
            <person name="Liu R."/>
            <person name="Schnable J.C."/>
            <person name="Zhu J.-K."/>
            <person name="Zhang H."/>
        </authorList>
    </citation>
    <scope>NUCLEOTIDE SEQUENCE [LARGE SCALE GENOMIC DNA]</scope>
</reference>
<dbReference type="InterPro" id="IPR043502">
    <property type="entry name" value="DNA/RNA_pol_sf"/>
</dbReference>